<keyword evidence="6" id="KW-0812">Transmembrane</keyword>
<evidence type="ECO:0000256" key="2">
    <source>
        <dbReference type="ARBA" id="ARBA00022741"/>
    </source>
</evidence>
<evidence type="ECO:0000256" key="6">
    <source>
        <dbReference type="SAM" id="Phobius"/>
    </source>
</evidence>
<dbReference type="OrthoDB" id="9801841at2"/>
<dbReference type="CDD" id="cd14014">
    <property type="entry name" value="STKc_PknB_like"/>
    <property type="match status" value="1"/>
</dbReference>
<dbReference type="EMBL" id="CP042912">
    <property type="protein sequence ID" value="QEG21034.1"/>
    <property type="molecule type" value="Genomic_DNA"/>
</dbReference>
<keyword evidence="4 5" id="KW-0067">ATP-binding</keyword>
<dbReference type="Gene3D" id="1.25.40.10">
    <property type="entry name" value="Tetratricopeptide repeat domain"/>
    <property type="match status" value="3"/>
</dbReference>
<keyword evidence="3 8" id="KW-0418">Kinase</keyword>
<dbReference type="GO" id="GO:0005524">
    <property type="term" value="F:ATP binding"/>
    <property type="evidence" value="ECO:0007669"/>
    <property type="project" value="UniProtKB-UniRule"/>
</dbReference>
<evidence type="ECO:0000313" key="8">
    <source>
        <dbReference type="EMBL" id="QEG21034.1"/>
    </source>
</evidence>
<dbReference type="PANTHER" id="PTHR43289:SF6">
    <property type="entry name" value="SERINE_THREONINE-PROTEIN KINASE NEKL-3"/>
    <property type="match status" value="1"/>
</dbReference>
<dbReference type="InterPro" id="IPR000719">
    <property type="entry name" value="Prot_kinase_dom"/>
</dbReference>
<dbReference type="Gene3D" id="3.30.200.20">
    <property type="entry name" value="Phosphorylase Kinase, domain 1"/>
    <property type="match status" value="1"/>
</dbReference>
<dbReference type="PANTHER" id="PTHR43289">
    <property type="entry name" value="MITOGEN-ACTIVATED PROTEIN KINASE KINASE KINASE 20-RELATED"/>
    <property type="match status" value="1"/>
</dbReference>
<gene>
    <name evidence="8" type="primary">pknB_10</name>
    <name evidence="8" type="ORF">MFFC18_08860</name>
</gene>
<reference evidence="8" key="1">
    <citation type="submission" date="2019-08" db="EMBL/GenBank/DDBJ databases">
        <title>Deep-cultivation of Planctomycetes and their phenomic and genomic characterization uncovers novel biology.</title>
        <authorList>
            <person name="Wiegand S."/>
            <person name="Jogler M."/>
            <person name="Boedeker C."/>
            <person name="Pinto D."/>
            <person name="Vollmers J."/>
            <person name="Rivas-Marin E."/>
            <person name="Kohn T."/>
            <person name="Peeters S.H."/>
            <person name="Heuer A."/>
            <person name="Rast P."/>
            <person name="Oberbeckmann S."/>
            <person name="Bunk B."/>
            <person name="Jeske O."/>
            <person name="Meyerdierks A."/>
            <person name="Storesund J.E."/>
            <person name="Kallscheuer N."/>
            <person name="Luecker S."/>
            <person name="Lage O.M."/>
            <person name="Pohl T."/>
            <person name="Merkel B.J."/>
            <person name="Hornburger P."/>
            <person name="Mueller R.-W."/>
            <person name="Bruemmer F."/>
            <person name="Labrenz M."/>
            <person name="Spormann A.M."/>
            <person name="Op den Camp H."/>
            <person name="Overmann J."/>
            <person name="Amann R."/>
            <person name="Jetten M.S.M."/>
            <person name="Mascher T."/>
            <person name="Medema M.H."/>
            <person name="Devos D.P."/>
            <person name="Kaster A.-K."/>
            <person name="Ovreas L."/>
            <person name="Rohde M."/>
            <person name="Galperin M.Y."/>
            <person name="Jogler C."/>
        </authorList>
    </citation>
    <scope>NUCLEOTIDE SEQUENCE [LARGE SCALE GENOMIC DNA]</scope>
    <source>
        <strain evidence="8">FC18</strain>
    </source>
</reference>
<keyword evidence="9" id="KW-1185">Reference proteome</keyword>
<keyword evidence="2 5" id="KW-0547">Nucleotide-binding</keyword>
<sequence>MKEVVNHRFDALSSIAMAQVGDACDEFENVLQTEVAQGEELHALQKAMSVYPSSEVTIREALFEQLLQLTLRHCLLDGRPITKQEIEDAYSPEFEGVISDLSWEREPKKAAPLGWLGKYALQEEIGRGGMGVVYRATQSDGIQREVAVKVVQSDRLDDSALQRFEFERQALATMDHESIARVFDVGTSEDGRAFVVMELIDGKPLTEFCDEEKLSVTERLEVFELVCGAVQHAHQKGIIHRDLKPSNILASRAENGSFSVKVIDFGLARASERRDGLTEFGQLAGTLEYISPEQASLNPELTDTRTDIYSLGVILYELLTSSTPFNRSEFGKNEYQRALDSIKHDSVLLPSRRLQTESMHIENISENRKLDSKKLTRTVEGDLDWIVMKSIEKEADRRYQAVSELASDVSNFLTHDIVSARPPSAVYRVRKFVRKNRGVVASATAIVALMVGGIIGTGYGLVKANRARLNAEASAHQANTTLGIMTDSYKSSDPRFGAKQMSAKDVLEVAFEKTQNSELDYVSKDRILSVLSGAFMGLGEFNAAENVCQERVALTSNMFGKGAKETMEATVFLVEAMEATGNHNEAVPIIEAAIVSPACEASFEPKLKVLLARCYYAIGDVAEARTVYSDLLTLADQKLAKDDEDSILIKTGFASFEYSCGQYERCSNLRREIRDIQTRKFGIVHPSTIGASIDLAASLVREGKFNEVRKTLDENEKYANQLLGEQHPITLALKSVDLELLFEKQNHEDALKLVTKLTDEYRNCLGEGHQLTLSMSRKAVQALAGLGKYHDALKEADKSIGMNQKYLGEEHPETIAAKSDCAFVYSKLNRHSKAEKLRKEVYEFCASQLGEAHPNTIDSMSNYSESLLARKKFADAAQMCHSCIELIERHLGGDAYPEIVHPLTLLAKAQSSQGKLQEAIENYAHVYKLCRERFQPTNPRVLGAALNLGNACGIAGQSEQAISTLEPLFEEAPSHLSSNSEDAFGAQATLAGAYMLAERYKDAATIYCKLKPIAEQRYNIFDAKRHGVTNALNMAMNALRGQVQNLMAKEDFEKAQKTSAFLVENRSSSRQNNEAFARLSVEVAIGQRNWEAALEKCDVWSECASRQASVELHRAICLLELDRNREAFSELQGALEDGQLKGFDLLRALSISKICSSSNGSTASQDGEQLKELFHKANSLRSEIPDHRLWQIARMAERGIAFADTNETPKSMWIELRDTAIAESREYVKSRVSLKEGQAINQRVWTALMSIESEPSQSISQESLESMRRVCAQHPRQEFINTLALAECTFNNWNEAAAAAKESLSLTKKSWRSPHPIDLAILTSCNNKLGEKEAAGTFKLELKKQIQSKGRKGDPECAAFFKKYGEMLELQDVFEPK</sequence>
<dbReference type="InterPro" id="IPR011990">
    <property type="entry name" value="TPR-like_helical_dom_sf"/>
</dbReference>
<dbReference type="SMART" id="SM00028">
    <property type="entry name" value="TPR"/>
    <property type="match status" value="4"/>
</dbReference>
<dbReference type="GO" id="GO:0004674">
    <property type="term" value="F:protein serine/threonine kinase activity"/>
    <property type="evidence" value="ECO:0007669"/>
    <property type="project" value="UniProtKB-EC"/>
</dbReference>
<evidence type="ECO:0000259" key="7">
    <source>
        <dbReference type="PROSITE" id="PS50011"/>
    </source>
</evidence>
<feature type="domain" description="Protein kinase" evidence="7">
    <location>
        <begin position="119"/>
        <end position="413"/>
    </location>
</feature>
<dbReference type="KEGG" id="mff:MFFC18_08860"/>
<accession>A0A5B9P473</accession>
<dbReference type="Gene3D" id="1.10.510.10">
    <property type="entry name" value="Transferase(Phosphotransferase) domain 1"/>
    <property type="match status" value="1"/>
</dbReference>
<keyword evidence="6" id="KW-1133">Transmembrane helix</keyword>
<dbReference type="InterPro" id="IPR011009">
    <property type="entry name" value="Kinase-like_dom_sf"/>
</dbReference>
<dbReference type="Pfam" id="PF13374">
    <property type="entry name" value="TPR_10"/>
    <property type="match status" value="1"/>
</dbReference>
<dbReference type="SUPFAM" id="SSF48452">
    <property type="entry name" value="TPR-like"/>
    <property type="match status" value="5"/>
</dbReference>
<dbReference type="PROSITE" id="PS50011">
    <property type="entry name" value="PROTEIN_KINASE_DOM"/>
    <property type="match status" value="1"/>
</dbReference>
<evidence type="ECO:0000256" key="5">
    <source>
        <dbReference type="PROSITE-ProRule" id="PRU10141"/>
    </source>
</evidence>
<dbReference type="Pfam" id="PF13424">
    <property type="entry name" value="TPR_12"/>
    <property type="match status" value="1"/>
</dbReference>
<feature type="binding site" evidence="5">
    <location>
        <position position="149"/>
    </location>
    <ligand>
        <name>ATP</name>
        <dbReference type="ChEBI" id="CHEBI:30616"/>
    </ligand>
</feature>
<name>A0A5B9P473_9BACT</name>
<dbReference type="EC" id="2.7.11.1" evidence="8"/>
<evidence type="ECO:0000313" key="9">
    <source>
        <dbReference type="Proteomes" id="UP000322214"/>
    </source>
</evidence>
<feature type="transmembrane region" description="Helical" evidence="6">
    <location>
        <begin position="438"/>
        <end position="462"/>
    </location>
</feature>
<dbReference type="Pfam" id="PF00069">
    <property type="entry name" value="Pkinase"/>
    <property type="match status" value="1"/>
</dbReference>
<evidence type="ECO:0000256" key="4">
    <source>
        <dbReference type="ARBA" id="ARBA00022840"/>
    </source>
</evidence>
<keyword evidence="6" id="KW-0472">Membrane</keyword>
<dbReference type="InterPro" id="IPR019734">
    <property type="entry name" value="TPR_rpt"/>
</dbReference>
<dbReference type="RefSeq" id="WP_148618631.1">
    <property type="nucleotide sequence ID" value="NZ_CP042912.1"/>
</dbReference>
<dbReference type="SUPFAM" id="SSF56112">
    <property type="entry name" value="Protein kinase-like (PK-like)"/>
    <property type="match status" value="1"/>
</dbReference>
<keyword evidence="1 8" id="KW-0808">Transferase</keyword>
<protein>
    <submittedName>
        <fullName evidence="8">Serine/threonine-protein kinase PknB</fullName>
        <ecNumber evidence="8">2.7.11.1</ecNumber>
    </submittedName>
</protein>
<proteinExistence type="predicted"/>
<evidence type="ECO:0000256" key="1">
    <source>
        <dbReference type="ARBA" id="ARBA00022679"/>
    </source>
</evidence>
<dbReference type="InterPro" id="IPR017441">
    <property type="entry name" value="Protein_kinase_ATP_BS"/>
</dbReference>
<dbReference type="SMART" id="SM00220">
    <property type="entry name" value="S_TKc"/>
    <property type="match status" value="1"/>
</dbReference>
<evidence type="ECO:0000256" key="3">
    <source>
        <dbReference type="ARBA" id="ARBA00022777"/>
    </source>
</evidence>
<dbReference type="Proteomes" id="UP000322214">
    <property type="component" value="Chromosome"/>
</dbReference>
<dbReference type="PROSITE" id="PS00107">
    <property type="entry name" value="PROTEIN_KINASE_ATP"/>
    <property type="match status" value="1"/>
</dbReference>
<dbReference type="STRING" id="980251.GCA_001642875_02054"/>
<organism evidence="8 9">
    <name type="scientific">Mariniblastus fucicola</name>
    <dbReference type="NCBI Taxonomy" id="980251"/>
    <lineage>
        <taxon>Bacteria</taxon>
        <taxon>Pseudomonadati</taxon>
        <taxon>Planctomycetota</taxon>
        <taxon>Planctomycetia</taxon>
        <taxon>Pirellulales</taxon>
        <taxon>Pirellulaceae</taxon>
        <taxon>Mariniblastus</taxon>
    </lineage>
</organism>